<dbReference type="InterPro" id="IPR009057">
    <property type="entry name" value="Homeodomain-like_sf"/>
</dbReference>
<evidence type="ECO:0000256" key="2">
    <source>
        <dbReference type="PROSITE-ProRule" id="PRU00335"/>
    </source>
</evidence>
<dbReference type="GO" id="GO:0045892">
    <property type="term" value="P:negative regulation of DNA-templated transcription"/>
    <property type="evidence" value="ECO:0007669"/>
    <property type="project" value="InterPro"/>
</dbReference>
<evidence type="ECO:0000259" key="3">
    <source>
        <dbReference type="PROSITE" id="PS50977"/>
    </source>
</evidence>
<dbReference type="InterPro" id="IPR013573">
    <property type="entry name" value="Tscrpt_reg_YcdC_C"/>
</dbReference>
<dbReference type="GO" id="GO:0000976">
    <property type="term" value="F:transcription cis-regulatory region binding"/>
    <property type="evidence" value="ECO:0007669"/>
    <property type="project" value="TreeGrafter"/>
</dbReference>
<dbReference type="InterPro" id="IPR050109">
    <property type="entry name" value="HTH-type_TetR-like_transc_reg"/>
</dbReference>
<dbReference type="Pfam" id="PF08362">
    <property type="entry name" value="TetR_C_3"/>
    <property type="match status" value="1"/>
</dbReference>
<evidence type="ECO:0000256" key="1">
    <source>
        <dbReference type="ARBA" id="ARBA00023125"/>
    </source>
</evidence>
<sequence length="241" mass="26835">MHVGASLPDAWAARETFRAAGPETGLVRLRARGSDGRMGPQKTPRTKIQTRNRETILEAALEVFSQHGFRGATLDMIAVEAGLSKPNLLYYFPSKEAIHVALLSQLMDTWLDPLRDLDAAGDPIAELLAYVRRKLQMSRDFPRESRLFANEIVQGAPRMQAALATDLKALVDDKAAVIRGWAEGGRIAQVDPHHLIFSIWALTQHYADFDVQVRAVLGQNRDPIEEAARFLDTLFTRLLAP</sequence>
<dbReference type="PANTHER" id="PTHR30055">
    <property type="entry name" value="HTH-TYPE TRANSCRIPTIONAL REGULATOR RUTR"/>
    <property type="match status" value="1"/>
</dbReference>
<keyword evidence="5" id="KW-1185">Reference proteome</keyword>
<protein>
    <submittedName>
        <fullName evidence="4">TetR family transcriptional regulator</fullName>
    </submittedName>
</protein>
<dbReference type="PRINTS" id="PR00455">
    <property type="entry name" value="HTHTETR"/>
</dbReference>
<proteinExistence type="predicted"/>
<dbReference type="GO" id="GO:0003700">
    <property type="term" value="F:DNA-binding transcription factor activity"/>
    <property type="evidence" value="ECO:0007669"/>
    <property type="project" value="TreeGrafter"/>
</dbReference>
<dbReference type="Proteomes" id="UP000245708">
    <property type="component" value="Unassembled WGS sequence"/>
</dbReference>
<keyword evidence="1 2" id="KW-0238">DNA-binding</keyword>
<dbReference type="SUPFAM" id="SSF48498">
    <property type="entry name" value="Tetracyclin repressor-like, C-terminal domain"/>
    <property type="match status" value="1"/>
</dbReference>
<dbReference type="Gene3D" id="1.10.357.10">
    <property type="entry name" value="Tetracycline Repressor, domain 2"/>
    <property type="match status" value="1"/>
</dbReference>
<dbReference type="Gene3D" id="1.10.10.60">
    <property type="entry name" value="Homeodomain-like"/>
    <property type="match status" value="1"/>
</dbReference>
<reference evidence="4 5" key="1">
    <citation type="submission" date="2018-05" db="EMBL/GenBank/DDBJ databases">
        <title>Genomic Encyclopedia of Type Strains, Phase IV (KMG-IV): sequencing the most valuable type-strain genomes for metagenomic binning, comparative biology and taxonomic classification.</title>
        <authorList>
            <person name="Goeker M."/>
        </authorList>
    </citation>
    <scope>NUCLEOTIDE SEQUENCE [LARGE SCALE GENOMIC DNA]</scope>
    <source>
        <strain evidence="4 5">DSM 16097</strain>
    </source>
</reference>
<dbReference type="PROSITE" id="PS50977">
    <property type="entry name" value="HTH_TETR_2"/>
    <property type="match status" value="1"/>
</dbReference>
<dbReference type="InterPro" id="IPR036271">
    <property type="entry name" value="Tet_transcr_reg_TetR-rel_C_sf"/>
</dbReference>
<gene>
    <name evidence="4" type="ORF">C7455_104101</name>
</gene>
<evidence type="ECO:0000313" key="5">
    <source>
        <dbReference type="Proteomes" id="UP000245708"/>
    </source>
</evidence>
<dbReference type="AlphaFoldDB" id="A0A316GIM9"/>
<dbReference type="EMBL" id="QGGW01000004">
    <property type="protein sequence ID" value="PWK60465.1"/>
    <property type="molecule type" value="Genomic_DNA"/>
</dbReference>
<dbReference type="Pfam" id="PF00440">
    <property type="entry name" value="TetR_N"/>
    <property type="match status" value="1"/>
</dbReference>
<feature type="domain" description="HTH tetR-type" evidence="3">
    <location>
        <begin position="50"/>
        <end position="110"/>
    </location>
</feature>
<organism evidence="4 5">
    <name type="scientific">Roseicyclus mahoneyensis</name>
    <dbReference type="NCBI Taxonomy" id="164332"/>
    <lineage>
        <taxon>Bacteria</taxon>
        <taxon>Pseudomonadati</taxon>
        <taxon>Pseudomonadota</taxon>
        <taxon>Alphaproteobacteria</taxon>
        <taxon>Rhodobacterales</taxon>
        <taxon>Roseobacteraceae</taxon>
        <taxon>Roseicyclus</taxon>
    </lineage>
</organism>
<dbReference type="InterPro" id="IPR001647">
    <property type="entry name" value="HTH_TetR"/>
</dbReference>
<accession>A0A316GIM9</accession>
<dbReference type="SUPFAM" id="SSF46689">
    <property type="entry name" value="Homeodomain-like"/>
    <property type="match status" value="1"/>
</dbReference>
<name>A0A316GIM9_9RHOB</name>
<feature type="DNA-binding region" description="H-T-H motif" evidence="2">
    <location>
        <begin position="73"/>
        <end position="92"/>
    </location>
</feature>
<evidence type="ECO:0000313" key="4">
    <source>
        <dbReference type="EMBL" id="PWK60465.1"/>
    </source>
</evidence>
<dbReference type="PANTHER" id="PTHR30055:SF196">
    <property type="entry name" value="HTH-TYPE TRANSCRIPTIONAL REGULATOR RUTR"/>
    <property type="match status" value="1"/>
</dbReference>
<comment type="caution">
    <text evidence="4">The sequence shown here is derived from an EMBL/GenBank/DDBJ whole genome shotgun (WGS) entry which is preliminary data.</text>
</comment>